<dbReference type="Gene3D" id="2.60.40.2810">
    <property type="match status" value="1"/>
</dbReference>
<feature type="domain" description="Cadherin" evidence="3">
    <location>
        <begin position="1675"/>
        <end position="1767"/>
    </location>
</feature>
<feature type="domain" description="Cadherin" evidence="3">
    <location>
        <begin position="1477"/>
        <end position="1569"/>
    </location>
</feature>
<name>A0A550I5N8_9FLAO</name>
<dbReference type="InterPro" id="IPR003410">
    <property type="entry name" value="HYR_dom"/>
</dbReference>
<gene>
    <name evidence="5" type="ORF">FGM01_00010</name>
</gene>
<feature type="domain" description="HYR" evidence="4">
    <location>
        <begin position="2460"/>
        <end position="2539"/>
    </location>
</feature>
<dbReference type="Proteomes" id="UP000315131">
    <property type="component" value="Unassembled WGS sequence"/>
</dbReference>
<dbReference type="PANTHER" id="PTHR24273">
    <property type="entry name" value="FI04643P-RELATED"/>
    <property type="match status" value="1"/>
</dbReference>
<dbReference type="GO" id="GO:0016020">
    <property type="term" value="C:membrane"/>
    <property type="evidence" value="ECO:0007669"/>
    <property type="project" value="InterPro"/>
</dbReference>
<reference evidence="5 6" key="1">
    <citation type="submission" date="2019-06" db="EMBL/GenBank/DDBJ databases">
        <title>Gramella sabulilitoris sp. nov., isolated from a marine sand.</title>
        <authorList>
            <person name="Yoon J.-H."/>
        </authorList>
    </citation>
    <scope>NUCLEOTIDE SEQUENCE [LARGE SCALE GENOMIC DNA]</scope>
    <source>
        <strain evidence="5 6">HSMS-1</strain>
    </source>
</reference>
<evidence type="ECO:0000313" key="6">
    <source>
        <dbReference type="Proteomes" id="UP000315131"/>
    </source>
</evidence>
<accession>A0A550I5N8</accession>
<dbReference type="Pfam" id="PF02494">
    <property type="entry name" value="HYR"/>
    <property type="match status" value="7"/>
</dbReference>
<feature type="domain" description="HYR" evidence="4">
    <location>
        <begin position="2375"/>
        <end position="2459"/>
    </location>
</feature>
<dbReference type="Pfam" id="PF17963">
    <property type="entry name" value="Big_9"/>
    <property type="match status" value="16"/>
</dbReference>
<feature type="domain" description="Cadherin" evidence="3">
    <location>
        <begin position="992"/>
        <end position="1092"/>
    </location>
</feature>
<dbReference type="Gene3D" id="2.60.40.3440">
    <property type="match status" value="15"/>
</dbReference>
<dbReference type="PANTHER" id="PTHR24273:SF32">
    <property type="entry name" value="HYALIN"/>
    <property type="match status" value="1"/>
</dbReference>
<feature type="domain" description="HYR" evidence="4">
    <location>
        <begin position="2050"/>
        <end position="2133"/>
    </location>
</feature>
<keyword evidence="1" id="KW-0677">Repeat</keyword>
<dbReference type="NCBIfam" id="TIGR04131">
    <property type="entry name" value="Bac_Flav_CTERM"/>
    <property type="match status" value="1"/>
</dbReference>
<dbReference type="GO" id="GO:0005509">
    <property type="term" value="F:calcium ion binding"/>
    <property type="evidence" value="ECO:0007669"/>
    <property type="project" value="InterPro"/>
</dbReference>
<dbReference type="EMBL" id="VHSF01000001">
    <property type="protein sequence ID" value="TRO66302.1"/>
    <property type="molecule type" value="Genomic_DNA"/>
</dbReference>
<comment type="caution">
    <text evidence="5">The sequence shown here is derived from an EMBL/GenBank/DDBJ whole genome shotgun (WGS) entry which is preliminary data.</text>
</comment>
<feature type="domain" description="HYR" evidence="4">
    <location>
        <begin position="2295"/>
        <end position="2374"/>
    </location>
</feature>
<dbReference type="PROSITE" id="PS50268">
    <property type="entry name" value="CADHERIN_2"/>
    <property type="match status" value="5"/>
</dbReference>
<evidence type="ECO:0000256" key="2">
    <source>
        <dbReference type="SAM" id="MobiDB-lite"/>
    </source>
</evidence>
<dbReference type="NCBIfam" id="NF012211">
    <property type="entry name" value="tand_rpt_95"/>
    <property type="match status" value="16"/>
</dbReference>
<feature type="domain" description="Cadherin" evidence="3">
    <location>
        <begin position="893"/>
        <end position="993"/>
    </location>
</feature>
<feature type="compositionally biased region" description="Polar residues" evidence="2">
    <location>
        <begin position="1092"/>
        <end position="1107"/>
    </location>
</feature>
<dbReference type="InterPro" id="IPR002126">
    <property type="entry name" value="Cadherin-like_dom"/>
</dbReference>
<dbReference type="GO" id="GO:0007156">
    <property type="term" value="P:homophilic cell adhesion via plasma membrane adhesion molecules"/>
    <property type="evidence" value="ECO:0007669"/>
    <property type="project" value="InterPro"/>
</dbReference>
<protein>
    <submittedName>
        <fullName evidence="5">Tandem-95 repeat protein</fullName>
    </submittedName>
</protein>
<evidence type="ECO:0000259" key="4">
    <source>
        <dbReference type="PROSITE" id="PS50825"/>
    </source>
</evidence>
<evidence type="ECO:0000313" key="5">
    <source>
        <dbReference type="EMBL" id="TRO66302.1"/>
    </source>
</evidence>
<organism evidence="5 6">
    <name type="scientific">Christiangramia sabulilitoris</name>
    <dbReference type="NCBI Taxonomy" id="2583991"/>
    <lineage>
        <taxon>Bacteria</taxon>
        <taxon>Pseudomonadati</taxon>
        <taxon>Bacteroidota</taxon>
        <taxon>Flavobacteriia</taxon>
        <taxon>Flavobacteriales</taxon>
        <taxon>Flavobacteriaceae</taxon>
        <taxon>Christiangramia</taxon>
    </lineage>
</organism>
<feature type="domain" description="Cadherin" evidence="3">
    <location>
        <begin position="1283"/>
        <end position="1383"/>
    </location>
</feature>
<dbReference type="Gene3D" id="2.60.40.10">
    <property type="entry name" value="Immunoglobulins"/>
    <property type="match status" value="3"/>
</dbReference>
<dbReference type="RefSeq" id="WP_143409072.1">
    <property type="nucleotide sequence ID" value="NZ_VHSF01000001.1"/>
</dbReference>
<dbReference type="InterPro" id="IPR026341">
    <property type="entry name" value="T9SS_type_B"/>
</dbReference>
<feature type="domain" description="HYR" evidence="4">
    <location>
        <begin position="2134"/>
        <end position="2214"/>
    </location>
</feature>
<evidence type="ECO:0000259" key="3">
    <source>
        <dbReference type="PROSITE" id="PS50268"/>
    </source>
</evidence>
<proteinExistence type="predicted"/>
<feature type="region of interest" description="Disordered" evidence="2">
    <location>
        <begin position="1086"/>
        <end position="1123"/>
    </location>
</feature>
<dbReference type="InterPro" id="IPR013783">
    <property type="entry name" value="Ig-like_fold"/>
</dbReference>
<keyword evidence="6" id="KW-1185">Reference proteome</keyword>
<sequence>MIWKTTHRDLIAQLTNTGFQKREFRKGMAPILVMLFFCLVQFNPLFAQKYIPILDPPGRFEIDGNLTAKDVQDGVDWAPFWNGTGYDAGNNYIFDASGNPVDSNTSVFVRDPFESNNDYVFKGGNKYTDDPLVWKTDRTQASPAKGDMSTAFYHITRNADGDQWLFVGSDRISNNGTSYLDFEFFQGNVFYNTSTEKFTTTNTTGKARTEGDFLISVKYENGGSTASVQFFIWENNAYVDYTSIIGANDAFAAGNTIEVKKPFTPDNAAVYDTYLFVEAGLNMTRIFGGIAGQFCDDIELESLLVKTKTSASDSATLIDFIGPVPVDIFFGAARISYDPNPVCEDYEITYEPTIEGVQNGTFSASPGGLAINTSNGIIDIAASAPGTYTVTYTFDSYGCIGLTSTYDITISPVPGTPVTTSDYQNGNFNQCFSGQILDANDAIIPASGTSLLWYTSATGNNTTNSPTLSQPGTVSYYAVAIADSGDCTNEERTEVFLQLRDKPDAVDDQKTTDEDTAVIIDVLNNDTDPENDNLTVTNAGQPANGTTEVINNQVKYTPNANYFGTDTFEYTITDSDCGTDTALVTVTVNSVNDLPNAEDDTLTVEEDSKAGTDNQVDVSLNDNIGGDGGDADNFSITSQPSNGTVSEITDGVFQYIPDANFNGSDSFTYTITDVNGDTDTATVTVTVNSVNDVPVANNDNLVVNEDSPAGPANQVNVASNDNIGGDSGDGEDFSLLTSASNGTVTEVSDGLFQYVPDPDYNGPDSFTYTITDKDGDTDTATVFITVNPVNDTPTANDDVLTVEEDSSAGPANQVDVSANDDIGGDGGDANNFALASQASNGTVTEITDGVFQYIPAPDFFGQDSFTYTITDKDGDTDSATVNITVNSVNDTPSAENDALTVEEDSTAGTANQVNVASNDDIGGDGGDSDNFSLSTAASNGTVTEISDGVFQYIPNADYNGPDSFTYTITDVDGDTATATVFITVNSVNDVPVANNDNLTVDEDSAAGVSNQVDVSANDNIGGDGGDADNYSLTTSASNGTVTEVSDGVFQYVPDTDFNGSDSFTYTITDIDGDTDTATVSVTVNSVNDTPTAQDDSLTVQEDSTAGPSNRVDVTGNDDVGGDGGDGDDFAITTQPTNGTVSEISDGVFEYIPDPNFNGSDSFTYSITDADGDSETATVSVTVVPVNDPPVALDDIASTDEDQEVDIDVLANDSDIDGNDLDVSIESDPSNGTATVNTDGTIKYIPDANFNGQDSFTYTISDGNGGTDSATVQVFIGIVNDPPVAVNDEATTPEDTPVDINVVSNDQDTDGDDLTVFTVSDPDNGSTEINDDNTIKYTPDLNFYGEDTFTYTISDGNGGTSSATVTVTVTPVNDDPVAVNDPASTPEDTPVNINVLANDTDVDGDTLEVIQVSDPDNGTTSIDTDGTVIYIPDPDYFGEDTFTYTISDGNGGTATAIVTVTVTPVDDAPTANDDTLEVDEDSTAGVANQIDVSTNDDIGGDGGDDDNFSIKTQPENGTVSEITDGVFQYIPDADFNGEDSFTYTITDVDGDTDSATVSITVADVDDVPVAVADTLNVDEDSTAGVSNQIDVSANDNIGGDGGDGDDFSVSTLPTNGTVTELSDGIFEYIPDPEFNGSDSFTYTITDIDGDTDSATVTITVNSVNDLPVANDDSLIVDEDSTAGSDNQIDVSVNDNIGGDGGDGDNFSIDELPSNGTLTEISDGVFEYVPNPDFNGTDSFSYLITDVDGDTDSATVSITVNSVDDLPEANDDTLTVEEDSTTGVENQIDVSANDNIGGDGGDDDNYSIKDQPANGSVTEISDGIFEYIPNADYNGADSFTYNLTDVDGDVATATVQITVNSLDDAPTANDDTLIVDEDSTTGAGNQVNVSLNDEIGGDGGDTDNFDLASPPAHGTVSEITDGLFEYIPDPNYNGPDSFTYTITDTDGTSSTGTVTVTVNPVNDAPEATDDIAVTEENSSVDIPVLDNDEDIDGDTLEVIFVSDPPNGTTTTGPDGVITYTPDPGFTGEDTFTYTVSDGNGGEDTGTVTVFVSDESGPEIVCPVIEPINNDNGICGAVYEFEMPVFSDNSGNATMEQIGGPSSGDLFPVGDTVLVFKATDEAGNFTICSYTVTVLDAEAPVIIACVADISVSSDAGLCTASEVNLGTLSAEDNCDSNLDITNDAPDVFPVGETVVTWTVTDDDGNFTTCSQIVTVTDDQDPEIEEMQDIVVSNDPGECGAIVTYDIVTATDNCEISTITVTEGPASGTEFEVGTTTVTYTVTDINGNSTTESFTVTVNDTETPELNCPGNITVSTTTGESFAIVTFMEATVTDNCGATIEQTAGPVSGSQFSLGTTTVTFTATDDAGNTTECSFTVTVEDDSDPTLECPSDISQNVDAGECGAVVTFTTPEAFDNSGNVTVEQTSGPASGEQFPVGTTTVTFTATDDAGNSVECSFTVTVSDDEAPVMEDMVDINVNNDPGACGAIVNFDTPGATDNCGIESVVQTDGIAPGSEFPVGTTTVEYTATDTAGNTTTTTFTVTVTDNESPAIECPENITLTAEFNSEFLVVTYDEITVSDNCEGTTIVITEGFASGEEFPVGETTTVRYSITDSSGNNVECEFTVTITEDNPEPPSPPAATISAEAICEDPFGIITVETQEGLTYSIDGENYQESGVFTDLEPGTYEVTAKDEFDQVSAATIITIDPPAAQDITLVNGGFDSLCIEDSPLNLFELFTGEYDDTGTWIDTDNSGALDGNFVDPSVLVVGATYSFEYEISGVCSSTTTVSISINDDCVVLDCSIEDLRDSISKAVTPNGDNQNDFFTIGLDSGCGFTYDLMIFNRWGAEVYTARNYQNNWDGFSKSSFTSSNQLPSGTYYYILEIRNSEFEPIQGYIYLGTK</sequence>
<dbReference type="OrthoDB" id="9805017at2"/>
<dbReference type="Pfam" id="PF13585">
    <property type="entry name" value="CHU_C"/>
    <property type="match status" value="1"/>
</dbReference>
<feature type="domain" description="HYR" evidence="4">
    <location>
        <begin position="2540"/>
        <end position="2624"/>
    </location>
</feature>
<evidence type="ECO:0000256" key="1">
    <source>
        <dbReference type="ARBA" id="ARBA00022737"/>
    </source>
</evidence>
<dbReference type="PROSITE" id="PS50825">
    <property type="entry name" value="HYR"/>
    <property type="match status" value="6"/>
</dbReference>